<dbReference type="SUPFAM" id="SSF46689">
    <property type="entry name" value="Homeodomain-like"/>
    <property type="match status" value="1"/>
</dbReference>
<proteinExistence type="predicted"/>
<accession>A0A1V2TCB4</accession>
<organism evidence="6 7">
    <name type="scientific">Nocardia donostiensis</name>
    <dbReference type="NCBI Taxonomy" id="1538463"/>
    <lineage>
        <taxon>Bacteria</taxon>
        <taxon>Bacillati</taxon>
        <taxon>Actinomycetota</taxon>
        <taxon>Actinomycetes</taxon>
        <taxon>Mycobacteriales</taxon>
        <taxon>Nocardiaceae</taxon>
        <taxon>Nocardia</taxon>
    </lineage>
</organism>
<dbReference type="GO" id="GO:0000976">
    <property type="term" value="F:transcription cis-regulatory region binding"/>
    <property type="evidence" value="ECO:0007669"/>
    <property type="project" value="TreeGrafter"/>
</dbReference>
<gene>
    <name evidence="6" type="ORF">B0T46_19460</name>
</gene>
<dbReference type="Gene3D" id="1.10.10.60">
    <property type="entry name" value="Homeodomain-like"/>
    <property type="match status" value="1"/>
</dbReference>
<evidence type="ECO:0000256" key="2">
    <source>
        <dbReference type="ARBA" id="ARBA00023125"/>
    </source>
</evidence>
<dbReference type="InterPro" id="IPR009057">
    <property type="entry name" value="Homeodomain-like_sf"/>
</dbReference>
<evidence type="ECO:0000256" key="1">
    <source>
        <dbReference type="ARBA" id="ARBA00023015"/>
    </source>
</evidence>
<dbReference type="RefSeq" id="WP_077119435.1">
    <property type="nucleotide sequence ID" value="NZ_LOKT01000006.1"/>
</dbReference>
<keyword evidence="2 4" id="KW-0238">DNA-binding</keyword>
<name>A0A1V2TCB4_9NOCA</name>
<dbReference type="Gene3D" id="1.10.357.10">
    <property type="entry name" value="Tetracycline Repressor, domain 2"/>
    <property type="match status" value="1"/>
</dbReference>
<evidence type="ECO:0000313" key="7">
    <source>
        <dbReference type="Proteomes" id="UP000188836"/>
    </source>
</evidence>
<keyword evidence="1" id="KW-0805">Transcription regulation</keyword>
<dbReference type="InterPro" id="IPR001647">
    <property type="entry name" value="HTH_TetR"/>
</dbReference>
<evidence type="ECO:0000256" key="3">
    <source>
        <dbReference type="ARBA" id="ARBA00023163"/>
    </source>
</evidence>
<dbReference type="InterPro" id="IPR036271">
    <property type="entry name" value="Tet_transcr_reg_TetR-rel_C_sf"/>
</dbReference>
<protein>
    <submittedName>
        <fullName evidence="6">TetR family transcriptional regulator</fullName>
    </submittedName>
</protein>
<dbReference type="Pfam" id="PF00440">
    <property type="entry name" value="TetR_N"/>
    <property type="match status" value="1"/>
</dbReference>
<sequence>MSPTGADLPPDDTDPRKLRSRARLLDAATELLRSGGLDAVTIEAVTRMSKVARTTLYRHFDNAVQLRAATLERLLPPVLETPPEGPLRDRLVEILSRQAAVVNEVPLHISTMAWLATGDRSEGGEGPALTSLRIRLIEQYRAPFDRLLDTEEAHAELGDYDRTLALIQLLGPIVFAKLVGIGNLTSDDCARLVDDFLTARATDRAARERKTR</sequence>
<reference evidence="6 7" key="1">
    <citation type="journal article" date="2016" name="Antonie Van Leeuwenhoek">
        <title>Nocardia donostiensis sp. nov., isolated from human respiratory specimens.</title>
        <authorList>
            <person name="Ercibengoa M."/>
            <person name="Bell M."/>
            <person name="Marimon J.M."/>
            <person name="Humrighouse B."/>
            <person name="Klenk H.P."/>
            <person name="Potter G."/>
            <person name="Perez-Trallero E."/>
        </authorList>
    </citation>
    <scope>NUCLEOTIDE SEQUENCE [LARGE SCALE GENOMIC DNA]</scope>
    <source>
        <strain evidence="6 7">X1655</strain>
    </source>
</reference>
<dbReference type="SUPFAM" id="SSF48498">
    <property type="entry name" value="Tetracyclin repressor-like, C-terminal domain"/>
    <property type="match status" value="1"/>
</dbReference>
<dbReference type="GO" id="GO:0003700">
    <property type="term" value="F:DNA-binding transcription factor activity"/>
    <property type="evidence" value="ECO:0007669"/>
    <property type="project" value="TreeGrafter"/>
</dbReference>
<dbReference type="PANTHER" id="PTHR30055">
    <property type="entry name" value="HTH-TYPE TRANSCRIPTIONAL REGULATOR RUTR"/>
    <property type="match status" value="1"/>
</dbReference>
<dbReference type="PANTHER" id="PTHR30055:SF234">
    <property type="entry name" value="HTH-TYPE TRANSCRIPTIONAL REGULATOR BETI"/>
    <property type="match status" value="1"/>
</dbReference>
<feature type="DNA-binding region" description="H-T-H motif" evidence="4">
    <location>
        <begin position="41"/>
        <end position="60"/>
    </location>
</feature>
<evidence type="ECO:0000256" key="4">
    <source>
        <dbReference type="PROSITE-ProRule" id="PRU00335"/>
    </source>
</evidence>
<evidence type="ECO:0000259" key="5">
    <source>
        <dbReference type="PROSITE" id="PS50977"/>
    </source>
</evidence>
<comment type="caution">
    <text evidence="6">The sequence shown here is derived from an EMBL/GenBank/DDBJ whole genome shotgun (WGS) entry which is preliminary data.</text>
</comment>
<dbReference type="InterPro" id="IPR050109">
    <property type="entry name" value="HTH-type_TetR-like_transc_reg"/>
</dbReference>
<keyword evidence="7" id="KW-1185">Reference proteome</keyword>
<dbReference type="PROSITE" id="PS50977">
    <property type="entry name" value="HTH_TETR_2"/>
    <property type="match status" value="1"/>
</dbReference>
<dbReference type="OrthoDB" id="3626425at2"/>
<keyword evidence="3" id="KW-0804">Transcription</keyword>
<feature type="domain" description="HTH tetR-type" evidence="5">
    <location>
        <begin position="18"/>
        <end position="78"/>
    </location>
</feature>
<dbReference type="EMBL" id="MUMY01000017">
    <property type="protein sequence ID" value="ONM47150.1"/>
    <property type="molecule type" value="Genomic_DNA"/>
</dbReference>
<dbReference type="AlphaFoldDB" id="A0A1V2TCB4"/>
<evidence type="ECO:0000313" key="6">
    <source>
        <dbReference type="EMBL" id="ONM47150.1"/>
    </source>
</evidence>
<dbReference type="STRING" id="1538463.B0T36_11040"/>
<dbReference type="Proteomes" id="UP000188836">
    <property type="component" value="Unassembled WGS sequence"/>
</dbReference>